<feature type="chain" id="PRO_5012150260" evidence="8">
    <location>
        <begin position="30"/>
        <end position="1029"/>
    </location>
</feature>
<keyword evidence="6 7" id="KW-0998">Cell outer membrane</keyword>
<evidence type="ECO:0000256" key="7">
    <source>
        <dbReference type="PROSITE-ProRule" id="PRU01360"/>
    </source>
</evidence>
<accession>A0A238VBR1</accession>
<dbReference type="Proteomes" id="UP000198384">
    <property type="component" value="Unassembled WGS sequence"/>
</dbReference>
<evidence type="ECO:0000256" key="1">
    <source>
        <dbReference type="ARBA" id="ARBA00004571"/>
    </source>
</evidence>
<feature type="signal peptide" evidence="8">
    <location>
        <begin position="1"/>
        <end position="29"/>
    </location>
</feature>
<name>A0A238VBR1_9FLAO</name>
<evidence type="ECO:0000256" key="3">
    <source>
        <dbReference type="ARBA" id="ARBA00022452"/>
    </source>
</evidence>
<evidence type="ECO:0000313" key="10">
    <source>
        <dbReference type="EMBL" id="SNR30969.1"/>
    </source>
</evidence>
<dbReference type="AlphaFoldDB" id="A0A238VBR1"/>
<keyword evidence="5 7" id="KW-0472">Membrane</keyword>
<dbReference type="InterPro" id="IPR037066">
    <property type="entry name" value="Plug_dom_sf"/>
</dbReference>
<sequence>MKFKLLVNWKTKIYLITSMILFSFSLIQAQTTSVTGTVTGEGGPLPGVSVIEKGSDNGTTTDFNGNYEIKTKPNSILVFSYVGFATKEIAVNNLTSVNANLEPDVSALDEVVIVGYGTQARKEITGAVVNISSDVIDKQPTSDLASALQGQVAGVNIQASSGRPGEAANVQIRGLGSISAGALGPLYVVDGIPYQGNPNIAPEQVATIDILKDGAAASIYGTRASNGVILITTKKGKEGKMQIDFSTYGGIQNITSGTPLLHTVEQLYEDKVMLDALGRESLILYFNPDALDYDSDFVGDVQNDNAGMQNFNLAISGGVKNLTLNFNSNYFNQEGVLINSGFSRFTNRITGEFRKGKFKAFATMGFTQEKTEQEPWALYEYAISQAPYQRPLNDNPSSGENSVVLPNANAILYSYLSSQLNNEDNREVNSSNTAINLEFEILEGFKIKANLGKNSYNYERKFFRPQYLVYANDGTYNPTASTPQAQITQDYIWSGKETIEGMLTYKKSFGNHNLDLLGVISYERFNNETLSVGAIFSEEANNEINNIGSGSEGVKPAGILDESTISGKLLRVQYNYNQKYLLSASYRRDGSSKFSESNRYGNFFGASAGWNIHEENFFQNVESVNSLKLRLSWAQVGNQNIPSYSYTPVIESGINYPYGPNEELNFGAIQRRYVDPNIKWETTVSSNIGIDLTMLDYRLNVTADVYKNEKEDMLLQERLPASTGTYQPRATGTYDVKTINAGNMINQGFEFAASWSDKTSYGLNYTINGTFTMNDNEVTDLNGVERGFANGRPVVSRGENVDYTTYLAEGYEAGAFFLVQNAGVIKTQEQLDAYKAIDGSAQLGDMMYIDENEDGKIDDNDRVYAGSGQAKFEAGLNFNFDYKAFDLYIQTYYSEGAEIYNGSKLYAYQAGRHADLYYMWSPQNANSDIPTFRQNAYHNNVRARSDYFIEDGSYFRIRNISLGFSLDKVIDLANVEKLRLYATAVNPFTITNYSGYDPEVGGDGIFTRGVDRGNYPVTRQFMLGLQLSF</sequence>
<dbReference type="RefSeq" id="WP_089379765.1">
    <property type="nucleotide sequence ID" value="NZ_FZNT01000001.1"/>
</dbReference>
<keyword evidence="2 7" id="KW-0813">Transport</keyword>
<proteinExistence type="inferred from homology"/>
<dbReference type="SUPFAM" id="SSF49464">
    <property type="entry name" value="Carboxypeptidase regulatory domain-like"/>
    <property type="match status" value="1"/>
</dbReference>
<dbReference type="Pfam" id="PF07715">
    <property type="entry name" value="Plug"/>
    <property type="match status" value="1"/>
</dbReference>
<dbReference type="GO" id="GO:0009279">
    <property type="term" value="C:cell outer membrane"/>
    <property type="evidence" value="ECO:0007669"/>
    <property type="project" value="UniProtKB-SubCell"/>
</dbReference>
<dbReference type="InterPro" id="IPR023996">
    <property type="entry name" value="TonB-dep_OMP_SusC/RagA"/>
</dbReference>
<dbReference type="InterPro" id="IPR039426">
    <property type="entry name" value="TonB-dep_rcpt-like"/>
</dbReference>
<dbReference type="SUPFAM" id="SSF56935">
    <property type="entry name" value="Porins"/>
    <property type="match status" value="1"/>
</dbReference>
<dbReference type="InterPro" id="IPR036942">
    <property type="entry name" value="Beta-barrel_TonB_sf"/>
</dbReference>
<dbReference type="InterPro" id="IPR023997">
    <property type="entry name" value="TonB-dep_OMP_SusC/RagA_CS"/>
</dbReference>
<dbReference type="InterPro" id="IPR008969">
    <property type="entry name" value="CarboxyPept-like_regulatory"/>
</dbReference>
<evidence type="ECO:0000256" key="4">
    <source>
        <dbReference type="ARBA" id="ARBA00022692"/>
    </source>
</evidence>
<dbReference type="PROSITE" id="PS52016">
    <property type="entry name" value="TONB_DEPENDENT_REC_3"/>
    <property type="match status" value="1"/>
</dbReference>
<dbReference type="EMBL" id="FZNT01000001">
    <property type="protein sequence ID" value="SNR30969.1"/>
    <property type="molecule type" value="Genomic_DNA"/>
</dbReference>
<dbReference type="NCBIfam" id="TIGR04057">
    <property type="entry name" value="SusC_RagA_signa"/>
    <property type="match status" value="1"/>
</dbReference>
<keyword evidence="8" id="KW-0732">Signal</keyword>
<keyword evidence="11" id="KW-1185">Reference proteome</keyword>
<dbReference type="OrthoDB" id="9768177at2"/>
<comment type="similarity">
    <text evidence="7">Belongs to the TonB-dependent receptor family.</text>
</comment>
<evidence type="ECO:0000259" key="9">
    <source>
        <dbReference type="Pfam" id="PF07715"/>
    </source>
</evidence>
<feature type="domain" description="TonB-dependent receptor plug" evidence="9">
    <location>
        <begin position="122"/>
        <end position="228"/>
    </location>
</feature>
<reference evidence="10 11" key="1">
    <citation type="submission" date="2017-06" db="EMBL/GenBank/DDBJ databases">
        <authorList>
            <person name="Kim H.J."/>
            <person name="Triplett B.A."/>
        </authorList>
    </citation>
    <scope>NUCLEOTIDE SEQUENCE [LARGE SCALE GENOMIC DNA]</scope>
    <source>
        <strain evidence="10 11">DSM 29150</strain>
    </source>
</reference>
<dbReference type="InterPro" id="IPR012910">
    <property type="entry name" value="Plug_dom"/>
</dbReference>
<dbReference type="Pfam" id="PF13715">
    <property type="entry name" value="CarbopepD_reg_2"/>
    <property type="match status" value="1"/>
</dbReference>
<evidence type="ECO:0000256" key="8">
    <source>
        <dbReference type="SAM" id="SignalP"/>
    </source>
</evidence>
<evidence type="ECO:0000313" key="11">
    <source>
        <dbReference type="Proteomes" id="UP000198384"/>
    </source>
</evidence>
<dbReference type="Gene3D" id="2.40.170.20">
    <property type="entry name" value="TonB-dependent receptor, beta-barrel domain"/>
    <property type="match status" value="1"/>
</dbReference>
<dbReference type="Gene3D" id="2.60.40.1120">
    <property type="entry name" value="Carboxypeptidase-like, regulatory domain"/>
    <property type="match status" value="1"/>
</dbReference>
<keyword evidence="4 7" id="KW-0812">Transmembrane</keyword>
<organism evidence="10 11">
    <name type="scientific">Lutibacter agarilyticus</name>
    <dbReference type="NCBI Taxonomy" id="1109740"/>
    <lineage>
        <taxon>Bacteria</taxon>
        <taxon>Pseudomonadati</taxon>
        <taxon>Bacteroidota</taxon>
        <taxon>Flavobacteriia</taxon>
        <taxon>Flavobacteriales</taxon>
        <taxon>Flavobacteriaceae</taxon>
        <taxon>Lutibacter</taxon>
    </lineage>
</organism>
<protein>
    <submittedName>
        <fullName evidence="10">TonB-linked outer membrane protein, SusC/RagA family</fullName>
    </submittedName>
</protein>
<comment type="subcellular location">
    <subcellularLocation>
        <location evidence="1 7">Cell outer membrane</location>
        <topology evidence="1 7">Multi-pass membrane protein</topology>
    </subcellularLocation>
</comment>
<dbReference type="Gene3D" id="2.170.130.10">
    <property type="entry name" value="TonB-dependent receptor, plug domain"/>
    <property type="match status" value="1"/>
</dbReference>
<gene>
    <name evidence="10" type="ORF">SAMN06265371_10185</name>
</gene>
<evidence type="ECO:0000256" key="5">
    <source>
        <dbReference type="ARBA" id="ARBA00023136"/>
    </source>
</evidence>
<evidence type="ECO:0000256" key="2">
    <source>
        <dbReference type="ARBA" id="ARBA00022448"/>
    </source>
</evidence>
<dbReference type="NCBIfam" id="TIGR04056">
    <property type="entry name" value="OMP_RagA_SusC"/>
    <property type="match status" value="1"/>
</dbReference>
<keyword evidence="3 7" id="KW-1134">Transmembrane beta strand</keyword>
<evidence type="ECO:0000256" key="6">
    <source>
        <dbReference type="ARBA" id="ARBA00023237"/>
    </source>
</evidence>